<protein>
    <submittedName>
        <fullName evidence="1">Uncharacterized protein</fullName>
    </submittedName>
</protein>
<proteinExistence type="predicted"/>
<comment type="caution">
    <text evidence="1">The sequence shown here is derived from an EMBL/GenBank/DDBJ whole genome shotgun (WGS) entry which is preliminary data.</text>
</comment>
<dbReference type="AlphaFoldDB" id="A0AAV4NH67"/>
<dbReference type="EMBL" id="BPLR01003401">
    <property type="protein sequence ID" value="GIX84106.1"/>
    <property type="molecule type" value="Genomic_DNA"/>
</dbReference>
<evidence type="ECO:0000313" key="2">
    <source>
        <dbReference type="Proteomes" id="UP001054945"/>
    </source>
</evidence>
<reference evidence="1 2" key="1">
    <citation type="submission" date="2021-06" db="EMBL/GenBank/DDBJ databases">
        <title>Caerostris extrusa draft genome.</title>
        <authorList>
            <person name="Kono N."/>
            <person name="Arakawa K."/>
        </authorList>
    </citation>
    <scope>NUCLEOTIDE SEQUENCE [LARGE SCALE GENOMIC DNA]</scope>
</reference>
<evidence type="ECO:0000313" key="1">
    <source>
        <dbReference type="EMBL" id="GIX84106.1"/>
    </source>
</evidence>
<name>A0AAV4NH67_CAEEX</name>
<organism evidence="1 2">
    <name type="scientific">Caerostris extrusa</name>
    <name type="common">Bark spider</name>
    <name type="synonym">Caerostris bankana</name>
    <dbReference type="NCBI Taxonomy" id="172846"/>
    <lineage>
        <taxon>Eukaryota</taxon>
        <taxon>Metazoa</taxon>
        <taxon>Ecdysozoa</taxon>
        <taxon>Arthropoda</taxon>
        <taxon>Chelicerata</taxon>
        <taxon>Arachnida</taxon>
        <taxon>Araneae</taxon>
        <taxon>Araneomorphae</taxon>
        <taxon>Entelegynae</taxon>
        <taxon>Araneoidea</taxon>
        <taxon>Araneidae</taxon>
        <taxon>Caerostris</taxon>
    </lineage>
</organism>
<gene>
    <name evidence="1" type="ORF">CEXT_262951</name>
</gene>
<accession>A0AAV4NH67</accession>
<sequence>MRPSTAPFGEGHQERLIWNLVIQRVRQYPRLYFPKKLSDLSDEERCARVTTATKKKDIAQNLYDAYAAVLIGYSPDNDDLKKQ</sequence>
<dbReference type="Proteomes" id="UP001054945">
    <property type="component" value="Unassembled WGS sequence"/>
</dbReference>
<keyword evidence="2" id="KW-1185">Reference proteome</keyword>